<reference evidence="1 2" key="1">
    <citation type="submission" date="2017-03" db="EMBL/GenBank/DDBJ databases">
        <title>Genome analysis of strain PAMC 26577.</title>
        <authorList>
            <person name="Oh H.-M."/>
            <person name="Yang J.-A."/>
        </authorList>
    </citation>
    <scope>NUCLEOTIDE SEQUENCE [LARGE SCALE GENOMIC DNA]</scope>
    <source>
        <strain evidence="1 2">PAMC 26577</strain>
    </source>
</reference>
<protein>
    <submittedName>
        <fullName evidence="1">Uncharacterized protein</fullName>
    </submittedName>
</protein>
<accession>A0A242N757</accession>
<dbReference type="RefSeq" id="WP_075357907.1">
    <property type="nucleotide sequence ID" value="NZ_MSRG01000020.1"/>
</dbReference>
<evidence type="ECO:0000313" key="1">
    <source>
        <dbReference type="EMBL" id="OTP79458.1"/>
    </source>
</evidence>
<evidence type="ECO:0000313" key="2">
    <source>
        <dbReference type="Proteomes" id="UP000195221"/>
    </source>
</evidence>
<gene>
    <name evidence="1" type="ORF">PAMC26577_00925</name>
</gene>
<name>A0A242N757_CABSO</name>
<dbReference type="EMBL" id="NBTZ01000009">
    <property type="protein sequence ID" value="OTP79458.1"/>
    <property type="molecule type" value="Genomic_DNA"/>
</dbReference>
<sequence length="62" mass="7070">MREREAKTIAAEALQKARAQAGDSEEAVKVEFVNMMHRDPQLHEALTTLGVARLWESQNLRH</sequence>
<organism evidence="1 2">
    <name type="scientific">Caballeronia sordidicola</name>
    <name type="common">Burkholderia sordidicola</name>
    <dbReference type="NCBI Taxonomy" id="196367"/>
    <lineage>
        <taxon>Bacteria</taxon>
        <taxon>Pseudomonadati</taxon>
        <taxon>Pseudomonadota</taxon>
        <taxon>Betaproteobacteria</taxon>
        <taxon>Burkholderiales</taxon>
        <taxon>Burkholderiaceae</taxon>
        <taxon>Caballeronia</taxon>
    </lineage>
</organism>
<dbReference type="AlphaFoldDB" id="A0A242N757"/>
<proteinExistence type="predicted"/>
<comment type="caution">
    <text evidence="1">The sequence shown here is derived from an EMBL/GenBank/DDBJ whole genome shotgun (WGS) entry which is preliminary data.</text>
</comment>
<dbReference type="Proteomes" id="UP000195221">
    <property type="component" value="Unassembled WGS sequence"/>
</dbReference>